<accession>F2J668</accession>
<gene>
    <name evidence="1" type="ordered locus">SL003B_4012</name>
</gene>
<protein>
    <submittedName>
        <fullName evidence="1">Uncharacterized protein</fullName>
    </submittedName>
</protein>
<dbReference type="OrthoDB" id="7866876at2"/>
<evidence type="ECO:0000313" key="2">
    <source>
        <dbReference type="Proteomes" id="UP000008130"/>
    </source>
</evidence>
<keyword evidence="2" id="KW-1185">Reference proteome</keyword>
<proteinExistence type="predicted"/>
<reference evidence="1 2" key="1">
    <citation type="journal article" date="2011" name="J. Bacteriol.">
        <title>Complete genome sequence of Polymorphum gilvum SL003B-26A1T, a crude oil-degrading bacterium from oil-polluted saline soil.</title>
        <authorList>
            <person name="Li S.G."/>
            <person name="Tang Y.Q."/>
            <person name="Nie Y."/>
            <person name="Cai M."/>
            <person name="Wu X.L."/>
        </authorList>
    </citation>
    <scope>NUCLEOTIDE SEQUENCE [LARGE SCALE GENOMIC DNA]</scope>
    <source>
        <strain evidence="2">LMG 25793 / CGMCC 1.9160 / SL003B-26A1</strain>
    </source>
</reference>
<dbReference type="AlphaFoldDB" id="F2J668"/>
<sequence length="77" mass="7933">MKAILKKVSASGRAYYHTGRVHQVEVAGGGSALVAETGLLAGDAYRFASVGEAQAEADWINARGISDAKWAVAEVAG</sequence>
<organism evidence="1 2">
    <name type="scientific">Polymorphum gilvum (strain LMG 25793 / CGMCC 1.9160 / SL003B-26A1)</name>
    <dbReference type="NCBI Taxonomy" id="991905"/>
    <lineage>
        <taxon>Bacteria</taxon>
        <taxon>Pseudomonadati</taxon>
        <taxon>Pseudomonadota</taxon>
        <taxon>Alphaproteobacteria</taxon>
        <taxon>Rhodobacterales</taxon>
        <taxon>Paracoccaceae</taxon>
        <taxon>Polymorphum</taxon>
    </lineage>
</organism>
<dbReference type="HOGENOM" id="CLU_2635048_0_0_5"/>
<evidence type="ECO:0000313" key="1">
    <source>
        <dbReference type="EMBL" id="ADZ72432.1"/>
    </source>
</evidence>
<name>F2J668_POLGS</name>
<dbReference type="KEGG" id="pgv:SL003B_4012"/>
<dbReference type="Proteomes" id="UP000008130">
    <property type="component" value="Chromosome"/>
</dbReference>
<dbReference type="EMBL" id="CP002568">
    <property type="protein sequence ID" value="ADZ72432.1"/>
    <property type="molecule type" value="Genomic_DNA"/>
</dbReference>
<dbReference type="RefSeq" id="WP_013654741.1">
    <property type="nucleotide sequence ID" value="NC_015259.1"/>
</dbReference>